<feature type="transmembrane region" description="Helical" evidence="2">
    <location>
        <begin position="97"/>
        <end position="117"/>
    </location>
</feature>
<protein>
    <recommendedName>
        <fullName evidence="3">Major facilitator superfamily (MFS) profile domain-containing protein</fullName>
    </recommendedName>
</protein>
<feature type="transmembrane region" description="Helical" evidence="2">
    <location>
        <begin position="252"/>
        <end position="276"/>
    </location>
</feature>
<proteinExistence type="predicted"/>
<dbReference type="PANTHER" id="PTHR45757">
    <property type="entry name" value="PROTEIN CBG23364-RELATED"/>
    <property type="match status" value="1"/>
</dbReference>
<dbReference type="EMBL" id="JAVFWL010000002">
    <property type="protein sequence ID" value="KAK6732707.1"/>
    <property type="molecule type" value="Genomic_DNA"/>
</dbReference>
<sequence length="475" mass="53476">MYSKGFLFKLCRNNFRYLLLFIGFFCLTSTNSNYSIINFTFICMASNSSSNEQNQTSACSVDYTTAEKTAIMWAVSIGTIIGTFPLNYFYTKYGARWPFFIAGVMSSVSTALIPKAAMFDLRVLLLLRFIQGVSYSANFGAIGVLCVRWAPLSETSIFISTLTSFTPFSATATNFISGWLCNTRFGWPSAFYFHALFGALMFLFWALYYRDDPQFYPIISEKELHRIQEGKTLAHIQRDSFVPYKELLKNKVVLIVWFNAFVSLVTLTLLITYAPLYFHEVLGFSILETGTLASISSAIHLPIKIAGGVVSDRLTIISERGRMWLFNTISVGMTGVFCTLIGIFPNDWGKTGVVLFTLATTFIGLNTGGYYKCGTLCARQYAHVVLTVIQFMKCVGLFVAPGVHGIFVQDESRYDQWRYVFWVHGILLIIANFIFLPIATDKPASFTNITRLTKNYGSLSESNKSNRKIEEAITH</sequence>
<dbReference type="PANTHER" id="PTHR45757:SF17">
    <property type="entry name" value="MAJOR FACILITATOR SUPERFAMILY (MFS) PROFILE DOMAIN-CONTAINING PROTEIN"/>
    <property type="match status" value="1"/>
</dbReference>
<feature type="transmembrane region" description="Helical" evidence="2">
    <location>
        <begin position="70"/>
        <end position="90"/>
    </location>
</feature>
<evidence type="ECO:0000313" key="5">
    <source>
        <dbReference type="Proteomes" id="UP001303046"/>
    </source>
</evidence>
<feature type="transmembrane region" description="Helical" evidence="2">
    <location>
        <begin position="324"/>
        <end position="345"/>
    </location>
</feature>
<reference evidence="4 5" key="1">
    <citation type="submission" date="2023-08" db="EMBL/GenBank/DDBJ databases">
        <title>A Necator americanus chromosomal reference genome.</title>
        <authorList>
            <person name="Ilik V."/>
            <person name="Petrzelkova K.J."/>
            <person name="Pardy F."/>
            <person name="Fuh T."/>
            <person name="Niatou-Singa F.S."/>
            <person name="Gouil Q."/>
            <person name="Baker L."/>
            <person name="Ritchie M.E."/>
            <person name="Jex A.R."/>
            <person name="Gazzola D."/>
            <person name="Li H."/>
            <person name="Toshio Fujiwara R."/>
            <person name="Zhan B."/>
            <person name="Aroian R.V."/>
            <person name="Pafco B."/>
            <person name="Schwarz E.M."/>
        </authorList>
    </citation>
    <scope>NUCLEOTIDE SEQUENCE [LARGE SCALE GENOMIC DNA]</scope>
    <source>
        <strain evidence="4 5">Aroian</strain>
        <tissue evidence="4">Whole animal</tissue>
    </source>
</reference>
<comment type="caution">
    <text evidence="4">The sequence shown here is derived from an EMBL/GenBank/DDBJ whole genome shotgun (WGS) entry which is preliminary data.</text>
</comment>
<organism evidence="4 5">
    <name type="scientific">Necator americanus</name>
    <name type="common">Human hookworm</name>
    <dbReference type="NCBI Taxonomy" id="51031"/>
    <lineage>
        <taxon>Eukaryota</taxon>
        <taxon>Metazoa</taxon>
        <taxon>Ecdysozoa</taxon>
        <taxon>Nematoda</taxon>
        <taxon>Chromadorea</taxon>
        <taxon>Rhabditida</taxon>
        <taxon>Rhabditina</taxon>
        <taxon>Rhabditomorpha</taxon>
        <taxon>Strongyloidea</taxon>
        <taxon>Ancylostomatidae</taxon>
        <taxon>Bunostominae</taxon>
        <taxon>Necator</taxon>
    </lineage>
</organism>
<dbReference type="InterPro" id="IPR011701">
    <property type="entry name" value="MFS"/>
</dbReference>
<evidence type="ECO:0000256" key="1">
    <source>
        <dbReference type="ARBA" id="ARBA00004141"/>
    </source>
</evidence>
<comment type="subcellular location">
    <subcellularLocation>
        <location evidence="1">Membrane</location>
        <topology evidence="1">Multi-pass membrane protein</topology>
    </subcellularLocation>
</comment>
<evidence type="ECO:0000259" key="3">
    <source>
        <dbReference type="PROSITE" id="PS50850"/>
    </source>
</evidence>
<gene>
    <name evidence="4" type="primary">Necator_chrII.g4627</name>
    <name evidence="4" type="ORF">RB195_016835</name>
</gene>
<dbReference type="Proteomes" id="UP001303046">
    <property type="component" value="Unassembled WGS sequence"/>
</dbReference>
<keyword evidence="2" id="KW-0812">Transmembrane</keyword>
<keyword evidence="2" id="KW-0472">Membrane</keyword>
<feature type="transmembrane region" description="Helical" evidence="2">
    <location>
        <begin position="191"/>
        <end position="209"/>
    </location>
</feature>
<keyword evidence="2" id="KW-1133">Transmembrane helix</keyword>
<dbReference type="InterPro" id="IPR020846">
    <property type="entry name" value="MFS_dom"/>
</dbReference>
<dbReference type="Pfam" id="PF07690">
    <property type="entry name" value="MFS_1"/>
    <property type="match status" value="1"/>
</dbReference>
<dbReference type="InterPro" id="IPR036259">
    <property type="entry name" value="MFS_trans_sf"/>
</dbReference>
<dbReference type="PROSITE" id="PS50850">
    <property type="entry name" value="MFS"/>
    <property type="match status" value="1"/>
</dbReference>
<accession>A0ABR1C2D6</accession>
<feature type="transmembrane region" description="Helical" evidence="2">
    <location>
        <begin position="383"/>
        <end position="407"/>
    </location>
</feature>
<evidence type="ECO:0000313" key="4">
    <source>
        <dbReference type="EMBL" id="KAK6732707.1"/>
    </source>
</evidence>
<feature type="transmembrane region" description="Helical" evidence="2">
    <location>
        <begin position="129"/>
        <end position="150"/>
    </location>
</feature>
<feature type="domain" description="Major facilitator superfamily (MFS) profile" evidence="3">
    <location>
        <begin position="19"/>
        <end position="443"/>
    </location>
</feature>
<keyword evidence="5" id="KW-1185">Reference proteome</keyword>
<evidence type="ECO:0000256" key="2">
    <source>
        <dbReference type="SAM" id="Phobius"/>
    </source>
</evidence>
<feature type="transmembrane region" description="Helical" evidence="2">
    <location>
        <begin position="419"/>
        <end position="439"/>
    </location>
</feature>
<name>A0ABR1C2D6_NECAM</name>
<feature type="transmembrane region" description="Helical" evidence="2">
    <location>
        <begin position="351"/>
        <end position="371"/>
    </location>
</feature>
<dbReference type="Gene3D" id="1.20.1250.20">
    <property type="entry name" value="MFS general substrate transporter like domains"/>
    <property type="match status" value="2"/>
</dbReference>
<dbReference type="SUPFAM" id="SSF103473">
    <property type="entry name" value="MFS general substrate transporter"/>
    <property type="match status" value="1"/>
</dbReference>
<feature type="transmembrane region" description="Helical" evidence="2">
    <location>
        <begin position="157"/>
        <end position="179"/>
    </location>
</feature>